<evidence type="ECO:0000256" key="13">
    <source>
        <dbReference type="ARBA" id="ARBA00030628"/>
    </source>
</evidence>
<dbReference type="PANTHER" id="PTHR10570:SF5">
    <property type="entry name" value="T-CELL SURFACE GLYCOPROTEIN CD3 DELTA CHAIN"/>
    <property type="match status" value="1"/>
</dbReference>
<evidence type="ECO:0000256" key="1">
    <source>
        <dbReference type="ARBA" id="ARBA00004479"/>
    </source>
</evidence>
<dbReference type="GO" id="GO:0009897">
    <property type="term" value="C:external side of plasma membrane"/>
    <property type="evidence" value="ECO:0007669"/>
    <property type="project" value="TreeGrafter"/>
</dbReference>
<dbReference type="PANTHER" id="PTHR10570">
    <property type="entry name" value="T-CELL SURFACE GLYCOPROTEIN CD3 GAMMA CHAIN / DELTA CHAIN"/>
    <property type="match status" value="1"/>
</dbReference>
<dbReference type="Ensembl" id="ENSCCNT00000018092.1">
    <property type="protein sequence ID" value="ENSCCNP00000013801.1"/>
    <property type="gene ID" value="ENSCCNG00000014289.1"/>
</dbReference>
<proteinExistence type="predicted"/>
<evidence type="ECO:0000256" key="14">
    <source>
        <dbReference type="ARBA" id="ARBA00047083"/>
    </source>
</evidence>
<keyword evidence="3" id="KW-0597">Phosphoprotein</keyword>
<keyword evidence="10" id="KW-1015">Disulfide bond</keyword>
<evidence type="ECO:0000256" key="10">
    <source>
        <dbReference type="ARBA" id="ARBA00023157"/>
    </source>
</evidence>
<accession>A0A8C0WQ59</accession>
<dbReference type="GO" id="GO:0045059">
    <property type="term" value="P:positive thymic T cell selection"/>
    <property type="evidence" value="ECO:0007669"/>
    <property type="project" value="TreeGrafter"/>
</dbReference>
<evidence type="ECO:0000256" key="9">
    <source>
        <dbReference type="ARBA" id="ARBA00023136"/>
    </source>
</evidence>
<evidence type="ECO:0000313" key="17">
    <source>
        <dbReference type="Ensembl" id="ENSCCNP00000013801.1"/>
    </source>
</evidence>
<feature type="transmembrane region" description="Helical" evidence="15">
    <location>
        <begin position="129"/>
        <end position="154"/>
    </location>
</feature>
<evidence type="ECO:0000256" key="5">
    <source>
        <dbReference type="ARBA" id="ARBA00022729"/>
    </source>
</evidence>
<dbReference type="Gene3D" id="1.10.287.770">
    <property type="entry name" value="YojJ-like"/>
    <property type="match status" value="1"/>
</dbReference>
<feature type="domain" description="CD3 gamma/delta subunit Ig-like" evidence="16">
    <location>
        <begin position="58"/>
        <end position="127"/>
    </location>
</feature>
<dbReference type="GO" id="GO:0004888">
    <property type="term" value="F:transmembrane signaling receptor activity"/>
    <property type="evidence" value="ECO:0007669"/>
    <property type="project" value="TreeGrafter"/>
</dbReference>
<dbReference type="Gene3D" id="2.60.40.10">
    <property type="entry name" value="Immunoglobulins"/>
    <property type="match status" value="1"/>
</dbReference>
<evidence type="ECO:0000256" key="7">
    <source>
        <dbReference type="ARBA" id="ARBA00022989"/>
    </source>
</evidence>
<dbReference type="InterPro" id="IPR015484">
    <property type="entry name" value="CD3_esu/gsu/dsu"/>
</dbReference>
<evidence type="ECO:0000256" key="4">
    <source>
        <dbReference type="ARBA" id="ARBA00022692"/>
    </source>
</evidence>
<evidence type="ECO:0000256" key="3">
    <source>
        <dbReference type="ARBA" id="ARBA00022553"/>
    </source>
</evidence>
<keyword evidence="9 15" id="KW-0472">Membrane</keyword>
<evidence type="ECO:0000256" key="6">
    <source>
        <dbReference type="ARBA" id="ARBA00022859"/>
    </source>
</evidence>
<dbReference type="InterPro" id="IPR036179">
    <property type="entry name" value="Ig-like_dom_sf"/>
</dbReference>
<dbReference type="Pfam" id="PF16680">
    <property type="entry name" value="Ig_4"/>
    <property type="match status" value="1"/>
</dbReference>
<sequence>MSQLAEGGSPLADSSVTWHCLLDEFCWKMEHSRILAGLMLVAFLPQASLFKITVAEHEDKVFLSCNTSVTWLEGTVGTQLIHNKNLDLGKRILDPRGTYTCNGTEELAKEVSTLQVYFRMCQSCVEVDLATLAGIIITDIIATLLLALGVYCFAGHETGRLSGVADTQDLLRNEQLYQVSPEGKEARIGMSGVGEADSRHCVHGCG</sequence>
<evidence type="ECO:0000256" key="15">
    <source>
        <dbReference type="SAM" id="Phobius"/>
    </source>
</evidence>
<dbReference type="GO" id="GO:0002250">
    <property type="term" value="P:adaptive immune response"/>
    <property type="evidence" value="ECO:0007669"/>
    <property type="project" value="UniProtKB-KW"/>
</dbReference>
<evidence type="ECO:0000259" key="16">
    <source>
        <dbReference type="Pfam" id="PF16680"/>
    </source>
</evidence>
<keyword evidence="11" id="KW-0675">Receptor</keyword>
<comment type="subcellular location">
    <subcellularLocation>
        <location evidence="1">Membrane</location>
        <topology evidence="1">Single-pass type I membrane protein</topology>
    </subcellularLocation>
</comment>
<keyword evidence="4 15" id="KW-0812">Transmembrane</keyword>
<keyword evidence="8" id="KW-1064">Adaptive immunity</keyword>
<dbReference type="InterPro" id="IPR013783">
    <property type="entry name" value="Ig-like_fold"/>
</dbReference>
<dbReference type="FunFam" id="2.60.40.10:FF:001361">
    <property type="entry name" value="T-cell surface glycoprotein CD3 delta chain"/>
    <property type="match status" value="1"/>
</dbReference>
<gene>
    <name evidence="17" type="primary">Cd3d</name>
</gene>
<name>A0A8C0WQ59_CASCN</name>
<dbReference type="AlphaFoldDB" id="A0A8C0WQ59"/>
<evidence type="ECO:0000256" key="8">
    <source>
        <dbReference type="ARBA" id="ARBA00023130"/>
    </source>
</evidence>
<evidence type="ECO:0000256" key="11">
    <source>
        <dbReference type="ARBA" id="ARBA00023170"/>
    </source>
</evidence>
<keyword evidence="5" id="KW-0732">Signal</keyword>
<evidence type="ECO:0000256" key="2">
    <source>
        <dbReference type="ARBA" id="ARBA00014256"/>
    </source>
</evidence>
<dbReference type="GO" id="GO:0042105">
    <property type="term" value="C:alpha-beta T cell receptor complex"/>
    <property type="evidence" value="ECO:0007669"/>
    <property type="project" value="TreeGrafter"/>
</dbReference>
<dbReference type="InterPro" id="IPR032052">
    <property type="entry name" value="Ig_4"/>
</dbReference>
<dbReference type="SUPFAM" id="SSF48726">
    <property type="entry name" value="Immunoglobulin"/>
    <property type="match status" value="1"/>
</dbReference>
<dbReference type="GO" id="GO:0007166">
    <property type="term" value="P:cell surface receptor signaling pathway"/>
    <property type="evidence" value="ECO:0007669"/>
    <property type="project" value="TreeGrafter"/>
</dbReference>
<evidence type="ECO:0000256" key="12">
    <source>
        <dbReference type="ARBA" id="ARBA00023180"/>
    </source>
</evidence>
<keyword evidence="6" id="KW-0391">Immunity</keyword>
<protein>
    <recommendedName>
        <fullName evidence="2">T-cell surface glycoprotein CD3 delta chain</fullName>
    </recommendedName>
    <alternativeName>
        <fullName evidence="13">T-cell receptor T3 delta chain</fullName>
    </alternativeName>
</protein>
<reference evidence="17" key="1">
    <citation type="submission" date="2023-09" db="UniProtKB">
        <authorList>
            <consortium name="Ensembl"/>
        </authorList>
    </citation>
    <scope>IDENTIFICATION</scope>
</reference>
<keyword evidence="7 15" id="KW-1133">Transmembrane helix</keyword>
<organism evidence="17">
    <name type="scientific">Castor canadensis</name>
    <name type="common">American beaver</name>
    <dbReference type="NCBI Taxonomy" id="51338"/>
    <lineage>
        <taxon>Eukaryota</taxon>
        <taxon>Metazoa</taxon>
        <taxon>Chordata</taxon>
        <taxon>Craniata</taxon>
        <taxon>Vertebrata</taxon>
        <taxon>Euteleostomi</taxon>
        <taxon>Mammalia</taxon>
        <taxon>Eutheria</taxon>
        <taxon>Euarchontoglires</taxon>
        <taxon>Glires</taxon>
        <taxon>Rodentia</taxon>
        <taxon>Castorimorpha</taxon>
        <taxon>Castoridae</taxon>
        <taxon>Castor</taxon>
    </lineage>
</organism>
<comment type="subunit">
    <text evidence="14">The TCR-CD3 complex is composed of a CD3D/CD3E and a CD3G/CD3E heterodimers that preferentially associate with TCRalpha and TCRbeta, respectively, to form TCRalpha/CD3E/CD3G and TCRbeta/CD3G/CD3E trimers. In turn, the hexamer interacts with CD3Z homodimer to form the TCR-CD3 complex. Alternatively, TCRalpha and TCRbeta can be replaced by TCRgamma and TCRdelta. Interacts with coreceptors CD4 and CD8.</text>
</comment>
<keyword evidence="12" id="KW-0325">Glycoprotein</keyword>